<protein>
    <submittedName>
        <fullName evidence="3">Spore maturation protein CgeD</fullName>
    </submittedName>
</protein>
<dbReference type="EMBL" id="CP004885">
    <property type="protein sequence ID" value="AGX88707.1"/>
    <property type="molecule type" value="Genomic_DNA"/>
</dbReference>
<dbReference type="PANTHER" id="PTHR22916:SF3">
    <property type="entry name" value="UDP-GLCNAC:BETAGAL BETA-1,3-N-ACETYLGLUCOSAMINYLTRANSFERASE-LIKE PROTEIN 1"/>
    <property type="match status" value="1"/>
</dbReference>
<organism evidence="3 4">
    <name type="scientific">Candidatus Symbiobacter mobilis CR</name>
    <dbReference type="NCBI Taxonomy" id="946483"/>
    <lineage>
        <taxon>Bacteria</taxon>
        <taxon>Pseudomonadati</taxon>
        <taxon>Pseudomonadota</taxon>
        <taxon>Betaproteobacteria</taxon>
        <taxon>Burkholderiales</taxon>
        <taxon>Comamonadaceae</taxon>
    </lineage>
</organism>
<evidence type="ECO:0000313" key="4">
    <source>
        <dbReference type="Proteomes" id="UP000017184"/>
    </source>
</evidence>
<accession>U5NBA7</accession>
<dbReference type="PANTHER" id="PTHR22916">
    <property type="entry name" value="GLYCOSYLTRANSFERASE"/>
    <property type="match status" value="1"/>
</dbReference>
<keyword evidence="4" id="KW-1185">Reference proteome</keyword>
<dbReference type="STRING" id="946483.Cenrod_2657"/>
<dbReference type="Gene3D" id="3.90.550.10">
    <property type="entry name" value="Spore Coat Polysaccharide Biosynthesis Protein SpsA, Chain A"/>
    <property type="match status" value="1"/>
</dbReference>
<dbReference type="eggNOG" id="COG0463">
    <property type="taxonomic scope" value="Bacteria"/>
</dbReference>
<proteinExistence type="predicted"/>
<dbReference type="RefSeq" id="WP_022776642.1">
    <property type="nucleotide sequence ID" value="NC_022576.1"/>
</dbReference>
<gene>
    <name evidence="3" type="primary">cgeD</name>
    <name evidence="3" type="ORF">Cenrod_2657</name>
</gene>
<dbReference type="GO" id="GO:0016758">
    <property type="term" value="F:hexosyltransferase activity"/>
    <property type="evidence" value="ECO:0007669"/>
    <property type="project" value="UniProtKB-ARBA"/>
</dbReference>
<dbReference type="Proteomes" id="UP000017184">
    <property type="component" value="Chromosome"/>
</dbReference>
<dbReference type="OrthoDB" id="9816564at2"/>
<dbReference type="Pfam" id="PF00535">
    <property type="entry name" value="Glycos_transf_2"/>
    <property type="match status" value="1"/>
</dbReference>
<evidence type="ECO:0000313" key="3">
    <source>
        <dbReference type="EMBL" id="AGX88707.1"/>
    </source>
</evidence>
<sequence>MSEHPTEPLVSVLIPTHNRPDYLEVALRSALAQRYANLEIVVSDNGDDDLTAQRIQPYLQAHPHIRYFRRQGMSATENWDKCMELSRGEYLNYLMDDDAFHPDKISRMMQCFQAHPDVGLVTSFRQLIDERGNPLPPVEGTERLFAQDTMVTGSSFGRYILALGSNLIGEPTTVLFRRADLRGPFGTFLDRRYTVLSDIATWLSILARWDAVYLVDPMSYFRIHFQQDQRDNSTRLRASLEWMTLFLDSHEHGLFSEEEPAFLDLLAAKLGGLSQYLTLHYPSIRGGSIPAQDIVDGMQRCFHALLHRQGAPSPLDSPPSGTSGTHVASKGRP</sequence>
<dbReference type="AlphaFoldDB" id="U5NBA7"/>
<name>U5NBA7_9BURK</name>
<dbReference type="KEGG" id="cbx:Cenrod_2657"/>
<dbReference type="HOGENOM" id="CLU_025996_0_5_4"/>
<dbReference type="CDD" id="cd00761">
    <property type="entry name" value="Glyco_tranf_GTA_type"/>
    <property type="match status" value="1"/>
</dbReference>
<dbReference type="SUPFAM" id="SSF53448">
    <property type="entry name" value="Nucleotide-diphospho-sugar transferases"/>
    <property type="match status" value="1"/>
</dbReference>
<reference evidence="3 4" key="1">
    <citation type="journal article" date="2013" name="Genome Biol.">
        <title>Genomic analysis reveals key aspects of prokaryotic symbiosis in the phototrophic consortium "Chlorochromatium aggregatum".</title>
        <authorList>
            <person name="Liu Z."/>
            <person name="Muller J."/>
            <person name="Li T."/>
            <person name="Alvey R.M."/>
            <person name="Vogl K."/>
            <person name="Frigaard N.U."/>
            <person name="Rockwell N.C."/>
            <person name="Boyd E.S."/>
            <person name="Tomsho L.P."/>
            <person name="Schuster S.C."/>
            <person name="Henke P."/>
            <person name="Rohde M."/>
            <person name="Overmann J."/>
            <person name="Bryant D.A."/>
        </authorList>
    </citation>
    <scope>NUCLEOTIDE SEQUENCE [LARGE SCALE GENOMIC DNA]</scope>
    <source>
        <strain evidence="3">CR</strain>
    </source>
</reference>
<feature type="region of interest" description="Disordered" evidence="1">
    <location>
        <begin position="311"/>
        <end position="333"/>
    </location>
</feature>
<dbReference type="InterPro" id="IPR029044">
    <property type="entry name" value="Nucleotide-diphossugar_trans"/>
</dbReference>
<evidence type="ECO:0000259" key="2">
    <source>
        <dbReference type="Pfam" id="PF00535"/>
    </source>
</evidence>
<feature type="domain" description="Glycosyltransferase 2-like" evidence="2">
    <location>
        <begin position="11"/>
        <end position="133"/>
    </location>
</feature>
<dbReference type="InterPro" id="IPR001173">
    <property type="entry name" value="Glyco_trans_2-like"/>
</dbReference>
<evidence type="ECO:0000256" key="1">
    <source>
        <dbReference type="SAM" id="MobiDB-lite"/>
    </source>
</evidence>